<sequence length="71" mass="7947">MFAVIAITFAAVSATFLMMKREGVNYFPAGIIGIHIPDRTVGLNVGFFKSRPDLSVRNDIWIADYTEKCCF</sequence>
<gene>
    <name evidence="1" type="ORF">SDC9_124825</name>
</gene>
<dbReference type="AlphaFoldDB" id="A0A645CLP8"/>
<evidence type="ECO:0000313" key="1">
    <source>
        <dbReference type="EMBL" id="MPM77817.1"/>
    </source>
</evidence>
<reference evidence="1" key="1">
    <citation type="submission" date="2019-08" db="EMBL/GenBank/DDBJ databases">
        <authorList>
            <person name="Kucharzyk K."/>
            <person name="Murdoch R.W."/>
            <person name="Higgins S."/>
            <person name="Loffler F."/>
        </authorList>
    </citation>
    <scope>NUCLEOTIDE SEQUENCE</scope>
</reference>
<dbReference type="EMBL" id="VSSQ01028200">
    <property type="protein sequence ID" value="MPM77817.1"/>
    <property type="molecule type" value="Genomic_DNA"/>
</dbReference>
<proteinExistence type="predicted"/>
<organism evidence="1">
    <name type="scientific">bioreactor metagenome</name>
    <dbReference type="NCBI Taxonomy" id="1076179"/>
    <lineage>
        <taxon>unclassified sequences</taxon>
        <taxon>metagenomes</taxon>
        <taxon>ecological metagenomes</taxon>
    </lineage>
</organism>
<protein>
    <submittedName>
        <fullName evidence="1">Uncharacterized protein</fullName>
    </submittedName>
</protein>
<comment type="caution">
    <text evidence="1">The sequence shown here is derived from an EMBL/GenBank/DDBJ whole genome shotgun (WGS) entry which is preliminary data.</text>
</comment>
<accession>A0A645CLP8</accession>
<name>A0A645CLP8_9ZZZZ</name>